<sequence>MQAELDSLNKRKVFGPIVITPKAVKPVRYKWVFERKRNENNEVIRYKARLVAQGFSQRPGIDYDETYSPVMDAITFRYLISLTVSKNLEMHLMDVVTAYLYGSLDSDIYMKVPEGFKIPDALSSKPKEMYSIKLQRSLYGLKQSGRMWYNRLSDYLKSKGYTNNLICPCVFIKKTASGFVIIAVYVDDLNIIGTHKEIHKVITLLKNEFEMKNLGKTKYCLGLQIEHMPNRILVHQSNYTERLLKRFNMENANSLSTPMVVRSLNVDNDPFRPCEDGEEVLGSEVPYLSAIGALMYLTNCTRPDISFAVNLLARFSSAPTKRHWNGIKHIFRYLRITTDLGLFYPNDSKEELVGYADAGYLSDPHKARSQTGYVFLNGGTAISWRSQKQTLVATSSNHAEVIALHEVFRECVWLRSMTTFILTSCGLNEDRSPTTIYEDNAACISQMKEGYIKSDRTKHIPPRFFSYTQDLIKDNQVEMRYVSSSNNSADLFTKALPTAIFRKHVHDIGMRHVQTI</sequence>
<name>A0A5N6LBR8_9ASTR</name>
<dbReference type="PANTHER" id="PTHR11439:SF486">
    <property type="entry name" value="RLK (RECEPTOR-LIKE KINASE) PROTEIN, PUTATIVE-RELATED"/>
    <property type="match status" value="1"/>
</dbReference>
<evidence type="ECO:0000313" key="2">
    <source>
        <dbReference type="EMBL" id="KAD0273884.1"/>
    </source>
</evidence>
<dbReference type="SUPFAM" id="SSF56672">
    <property type="entry name" value="DNA/RNA polymerases"/>
    <property type="match status" value="1"/>
</dbReference>
<dbReference type="InterPro" id="IPR036397">
    <property type="entry name" value="RNaseH_sf"/>
</dbReference>
<dbReference type="AlphaFoldDB" id="A0A5N6LBR8"/>
<organism evidence="2 3">
    <name type="scientific">Mikania micrantha</name>
    <name type="common">bitter vine</name>
    <dbReference type="NCBI Taxonomy" id="192012"/>
    <lineage>
        <taxon>Eukaryota</taxon>
        <taxon>Viridiplantae</taxon>
        <taxon>Streptophyta</taxon>
        <taxon>Embryophyta</taxon>
        <taxon>Tracheophyta</taxon>
        <taxon>Spermatophyta</taxon>
        <taxon>Magnoliopsida</taxon>
        <taxon>eudicotyledons</taxon>
        <taxon>Gunneridae</taxon>
        <taxon>Pentapetalae</taxon>
        <taxon>asterids</taxon>
        <taxon>campanulids</taxon>
        <taxon>Asterales</taxon>
        <taxon>Asteraceae</taxon>
        <taxon>Asteroideae</taxon>
        <taxon>Heliantheae alliance</taxon>
        <taxon>Eupatorieae</taxon>
        <taxon>Mikania</taxon>
    </lineage>
</organism>
<dbReference type="EMBL" id="SZYD01001820">
    <property type="protein sequence ID" value="KAD0273884.1"/>
    <property type="molecule type" value="Genomic_DNA"/>
</dbReference>
<dbReference type="InterPro" id="IPR013103">
    <property type="entry name" value="RVT_2"/>
</dbReference>
<dbReference type="CDD" id="cd09272">
    <property type="entry name" value="RNase_HI_RT_Ty1"/>
    <property type="match status" value="1"/>
</dbReference>
<dbReference type="PANTHER" id="PTHR11439">
    <property type="entry name" value="GAG-POL-RELATED RETROTRANSPOSON"/>
    <property type="match status" value="1"/>
</dbReference>
<evidence type="ECO:0000259" key="1">
    <source>
        <dbReference type="Pfam" id="PF07727"/>
    </source>
</evidence>
<dbReference type="GO" id="GO:0003676">
    <property type="term" value="F:nucleic acid binding"/>
    <property type="evidence" value="ECO:0007669"/>
    <property type="project" value="InterPro"/>
</dbReference>
<keyword evidence="3" id="KW-1185">Reference proteome</keyword>
<dbReference type="OrthoDB" id="1712839at2759"/>
<dbReference type="Gene3D" id="3.30.420.10">
    <property type="entry name" value="Ribonuclease H-like superfamily/Ribonuclease H"/>
    <property type="match status" value="1"/>
</dbReference>
<dbReference type="Proteomes" id="UP000326396">
    <property type="component" value="Unassembled WGS sequence"/>
</dbReference>
<evidence type="ECO:0000313" key="3">
    <source>
        <dbReference type="Proteomes" id="UP000326396"/>
    </source>
</evidence>
<gene>
    <name evidence="2" type="ORF">E3N88_44522</name>
</gene>
<comment type="caution">
    <text evidence="2">The sequence shown here is derived from an EMBL/GenBank/DDBJ whole genome shotgun (WGS) entry which is preliminary data.</text>
</comment>
<protein>
    <recommendedName>
        <fullName evidence="1">Reverse transcriptase Ty1/copia-type domain-containing protein</fullName>
    </recommendedName>
</protein>
<dbReference type="InterPro" id="IPR043502">
    <property type="entry name" value="DNA/RNA_pol_sf"/>
</dbReference>
<reference evidence="2 3" key="1">
    <citation type="submission" date="2019-05" db="EMBL/GenBank/DDBJ databases">
        <title>Mikania micrantha, genome provides insights into the molecular mechanism of rapid growth.</title>
        <authorList>
            <person name="Liu B."/>
        </authorList>
    </citation>
    <scope>NUCLEOTIDE SEQUENCE [LARGE SCALE GENOMIC DNA]</scope>
    <source>
        <strain evidence="2">NLD-2019</strain>
        <tissue evidence="2">Leaf</tissue>
    </source>
</reference>
<feature type="domain" description="Reverse transcriptase Ty1/copia-type" evidence="1">
    <location>
        <begin position="17"/>
        <end position="260"/>
    </location>
</feature>
<dbReference type="Pfam" id="PF07727">
    <property type="entry name" value="RVT_2"/>
    <property type="match status" value="1"/>
</dbReference>
<accession>A0A5N6LBR8</accession>
<proteinExistence type="predicted"/>